<protein>
    <submittedName>
        <fullName evidence="1">Uncharacterized protein</fullName>
    </submittedName>
</protein>
<evidence type="ECO:0000313" key="1">
    <source>
        <dbReference type="EMBL" id="KAK5974117.1"/>
    </source>
</evidence>
<comment type="caution">
    <text evidence="1">The sequence shown here is derived from an EMBL/GenBank/DDBJ whole genome shotgun (WGS) entry which is preliminary data.</text>
</comment>
<sequence>MLICRRTMTDDELQQEQKYINDASTISQSYSFGADDTCEDFRKVLSSLVRFRFNFCGDLSRCTCSETRWEAPIVRCGYDCERIWREGLMTESASQKIIAHFIVYFLIRMFMWW</sequence>
<proteinExistence type="predicted"/>
<reference evidence="1 2" key="1">
    <citation type="submission" date="2019-10" db="EMBL/GenBank/DDBJ databases">
        <title>Assembly and Annotation for the nematode Trichostrongylus colubriformis.</title>
        <authorList>
            <person name="Martin J."/>
        </authorList>
    </citation>
    <scope>NUCLEOTIDE SEQUENCE [LARGE SCALE GENOMIC DNA]</scope>
    <source>
        <strain evidence="1">G859</strain>
        <tissue evidence="1">Whole worm</tissue>
    </source>
</reference>
<gene>
    <name evidence="1" type="ORF">GCK32_011170</name>
</gene>
<evidence type="ECO:0000313" key="2">
    <source>
        <dbReference type="Proteomes" id="UP001331761"/>
    </source>
</evidence>
<keyword evidence="2" id="KW-1185">Reference proteome</keyword>
<name>A0AAN8ILV8_TRICO</name>
<organism evidence="1 2">
    <name type="scientific">Trichostrongylus colubriformis</name>
    <name type="common">Black scour worm</name>
    <dbReference type="NCBI Taxonomy" id="6319"/>
    <lineage>
        <taxon>Eukaryota</taxon>
        <taxon>Metazoa</taxon>
        <taxon>Ecdysozoa</taxon>
        <taxon>Nematoda</taxon>
        <taxon>Chromadorea</taxon>
        <taxon>Rhabditida</taxon>
        <taxon>Rhabditina</taxon>
        <taxon>Rhabditomorpha</taxon>
        <taxon>Strongyloidea</taxon>
        <taxon>Trichostrongylidae</taxon>
        <taxon>Trichostrongylus</taxon>
    </lineage>
</organism>
<dbReference type="Proteomes" id="UP001331761">
    <property type="component" value="Unassembled WGS sequence"/>
</dbReference>
<accession>A0AAN8ILV8</accession>
<dbReference type="EMBL" id="WIXE01014650">
    <property type="protein sequence ID" value="KAK5974117.1"/>
    <property type="molecule type" value="Genomic_DNA"/>
</dbReference>
<dbReference type="AlphaFoldDB" id="A0AAN8ILV8"/>